<gene>
    <name evidence="7" type="ORF">METZ01_LOCUS306045</name>
</gene>
<dbReference type="GO" id="GO:0005737">
    <property type="term" value="C:cytoplasm"/>
    <property type="evidence" value="ECO:0007669"/>
    <property type="project" value="UniProtKB-SubCell"/>
</dbReference>
<dbReference type="EMBL" id="UINC01096365">
    <property type="protein sequence ID" value="SVC53191.1"/>
    <property type="molecule type" value="Genomic_DNA"/>
</dbReference>
<dbReference type="Gene3D" id="3.40.50.150">
    <property type="entry name" value="Vaccinia Virus protein VP39"/>
    <property type="match status" value="1"/>
</dbReference>
<dbReference type="InterPro" id="IPR029063">
    <property type="entry name" value="SAM-dependent_MTases_sf"/>
</dbReference>
<keyword evidence="4" id="KW-0808">Transferase</keyword>
<dbReference type="SUPFAM" id="SSF53335">
    <property type="entry name" value="S-adenosyl-L-methionine-dependent methyltransferases"/>
    <property type="match status" value="1"/>
</dbReference>
<comment type="subcellular location">
    <subcellularLocation>
        <location evidence="1">Cytoplasm</location>
    </subcellularLocation>
</comment>
<protein>
    <recommendedName>
        <fullName evidence="6">Ribosomal RNA large subunit methyltransferase K/L-like methyltransferase domain-containing protein</fullName>
    </recommendedName>
</protein>
<name>A0A382N0V4_9ZZZZ</name>
<evidence type="ECO:0000313" key="7">
    <source>
        <dbReference type="EMBL" id="SVC53191.1"/>
    </source>
</evidence>
<evidence type="ECO:0000256" key="3">
    <source>
        <dbReference type="ARBA" id="ARBA00022603"/>
    </source>
</evidence>
<proteinExistence type="predicted"/>
<evidence type="ECO:0000259" key="6">
    <source>
        <dbReference type="Pfam" id="PF01170"/>
    </source>
</evidence>
<keyword evidence="5" id="KW-0819">tRNA processing</keyword>
<dbReference type="InterPro" id="IPR053943">
    <property type="entry name" value="RlmKL-like_Mtase_CS"/>
</dbReference>
<dbReference type="SUPFAM" id="SSF143437">
    <property type="entry name" value="THUMP domain-like"/>
    <property type="match status" value="1"/>
</dbReference>
<evidence type="ECO:0000256" key="5">
    <source>
        <dbReference type="ARBA" id="ARBA00022694"/>
    </source>
</evidence>
<reference evidence="7" key="1">
    <citation type="submission" date="2018-05" db="EMBL/GenBank/DDBJ databases">
        <authorList>
            <person name="Lanie J.A."/>
            <person name="Ng W.-L."/>
            <person name="Kazmierczak K.M."/>
            <person name="Andrzejewski T.M."/>
            <person name="Davidsen T.M."/>
            <person name="Wayne K.J."/>
            <person name="Tettelin H."/>
            <person name="Glass J.I."/>
            <person name="Rusch D."/>
            <person name="Podicherti R."/>
            <person name="Tsui H.-C.T."/>
            <person name="Winkler M.E."/>
        </authorList>
    </citation>
    <scope>NUCLEOTIDE SEQUENCE</scope>
</reference>
<dbReference type="GO" id="GO:0016423">
    <property type="term" value="F:tRNA (guanine) methyltransferase activity"/>
    <property type="evidence" value="ECO:0007669"/>
    <property type="project" value="TreeGrafter"/>
</dbReference>
<sequence>GSGWHPHLFRAEIKALTGPLEVIHPRVVYIPHTDSAIRRLSRAALLDEVLSSAGRVWLHTSITDGELSQHIAEWAGSNLPKGSFAVRARNLGTGIDGLSRNAIEGEVGALVMSEANPVDLESPEHEIVVVLAGPEDGPIHRDSVNFIGPKVVWGLRESAWQRESFAGRAPTDRPFFQPVSLDPRQARLLISLAHRAGVESTTVVDPFCGTGGIVIEAALQGLEALASDLDGRMVEGTRQNLDWAGVSASVEMSAVADVASVWGERSGCIFAFDPPYGRSSWKSDDGLELLLEAMSAAHQIDSQGAVCTMLPAGPETLSQESEQDYQVMGRPWGEVEALIREHGWVPVLKSPIRVHRSLARMVVVCHPAD</sequence>
<feature type="domain" description="Ribosomal RNA large subunit methyltransferase K/L-like methyltransferase" evidence="6">
    <location>
        <begin position="172"/>
        <end position="322"/>
    </location>
</feature>
<evidence type="ECO:0000256" key="2">
    <source>
        <dbReference type="ARBA" id="ARBA00022490"/>
    </source>
</evidence>
<dbReference type="PANTHER" id="PTHR14911">
    <property type="entry name" value="THUMP DOMAIN-CONTAINING"/>
    <property type="match status" value="1"/>
</dbReference>
<evidence type="ECO:0000256" key="1">
    <source>
        <dbReference type="ARBA" id="ARBA00004496"/>
    </source>
</evidence>
<keyword evidence="3" id="KW-0489">Methyltransferase</keyword>
<dbReference type="PANTHER" id="PTHR14911:SF21">
    <property type="entry name" value="N2-METHYLGUANOSINE TRNA METHYLTRANSFERASE"/>
    <property type="match status" value="1"/>
</dbReference>
<organism evidence="7">
    <name type="scientific">marine metagenome</name>
    <dbReference type="NCBI Taxonomy" id="408172"/>
    <lineage>
        <taxon>unclassified sequences</taxon>
        <taxon>metagenomes</taxon>
        <taxon>ecological metagenomes</taxon>
    </lineage>
</organism>
<accession>A0A382N0V4</accession>
<evidence type="ECO:0000256" key="4">
    <source>
        <dbReference type="ARBA" id="ARBA00022679"/>
    </source>
</evidence>
<dbReference type="InterPro" id="IPR000241">
    <property type="entry name" value="RlmKL-like_Mtase"/>
</dbReference>
<dbReference type="GO" id="GO:0030488">
    <property type="term" value="P:tRNA methylation"/>
    <property type="evidence" value="ECO:0007669"/>
    <property type="project" value="TreeGrafter"/>
</dbReference>
<dbReference type="Pfam" id="PF01170">
    <property type="entry name" value="UPF0020"/>
    <property type="match status" value="1"/>
</dbReference>
<keyword evidence="2" id="KW-0963">Cytoplasm</keyword>
<dbReference type="AlphaFoldDB" id="A0A382N0V4"/>
<dbReference type="PROSITE" id="PS01261">
    <property type="entry name" value="UPF0020"/>
    <property type="match status" value="1"/>
</dbReference>
<feature type="non-terminal residue" evidence="7">
    <location>
        <position position="1"/>
    </location>
</feature>